<comment type="caution">
    <text evidence="1">The sequence shown here is derived from an EMBL/GenBank/DDBJ whole genome shotgun (WGS) entry which is preliminary data.</text>
</comment>
<dbReference type="EMBL" id="PDEQ01000006">
    <property type="protein sequence ID" value="PEN12938.1"/>
    <property type="molecule type" value="Genomic_DNA"/>
</dbReference>
<dbReference type="OrthoDB" id="6428734at2"/>
<evidence type="ECO:0000313" key="1">
    <source>
        <dbReference type="EMBL" id="PEN12938.1"/>
    </source>
</evidence>
<gene>
    <name evidence="1" type="ORF">CRI94_13120</name>
</gene>
<proteinExistence type="predicted"/>
<sequence length="204" mass="23201">MSHIDSFEHEFVGYLAGLPVYHPLEEIRGDFVCDARHIVIGGGSGEHPALVLGSPRQAVAHFLYDALSSTAESSAPQARLPLKAVVDEWLPTVESFIHSPPEELLRFYDWTEENKSHFREQFDDGVPNPYWGDRFWGWLVLGLGEFVFFAMPELAGDVLTDLGAERPHDYFQHVRYSNILLLPERMPVYANGGHAFSSFRRQRD</sequence>
<name>A0A2A8CX24_9BACT</name>
<organism evidence="1 2">
    <name type="scientific">Longibacter salinarum</name>
    <dbReference type="NCBI Taxonomy" id="1850348"/>
    <lineage>
        <taxon>Bacteria</taxon>
        <taxon>Pseudomonadati</taxon>
        <taxon>Rhodothermota</taxon>
        <taxon>Rhodothermia</taxon>
        <taxon>Rhodothermales</taxon>
        <taxon>Salisaetaceae</taxon>
        <taxon>Longibacter</taxon>
    </lineage>
</organism>
<dbReference type="Proteomes" id="UP000220102">
    <property type="component" value="Unassembled WGS sequence"/>
</dbReference>
<dbReference type="AlphaFoldDB" id="A0A2A8CX24"/>
<dbReference type="RefSeq" id="WP_098076504.1">
    <property type="nucleotide sequence ID" value="NZ_PDEQ01000006.1"/>
</dbReference>
<accession>A0A2A8CX24</accession>
<evidence type="ECO:0000313" key="2">
    <source>
        <dbReference type="Proteomes" id="UP000220102"/>
    </source>
</evidence>
<protein>
    <submittedName>
        <fullName evidence="1">Uncharacterized protein</fullName>
    </submittedName>
</protein>
<keyword evidence="2" id="KW-1185">Reference proteome</keyword>
<reference evidence="1 2" key="1">
    <citation type="submission" date="2017-10" db="EMBL/GenBank/DDBJ databases">
        <title>Draft genome of Longibacter Salinarum.</title>
        <authorList>
            <person name="Goh K.M."/>
            <person name="Shamsir M.S."/>
            <person name="Lim S.W."/>
        </authorList>
    </citation>
    <scope>NUCLEOTIDE SEQUENCE [LARGE SCALE GENOMIC DNA]</scope>
    <source>
        <strain evidence="1 2">KCTC 52045</strain>
    </source>
</reference>